<comment type="caution">
    <text evidence="15">The sequence shown here is derived from an EMBL/GenBank/DDBJ whole genome shotgun (WGS) entry which is preliminary data.</text>
</comment>
<dbReference type="SUPFAM" id="SSF55785">
    <property type="entry name" value="PYP-like sensor domain (PAS domain)"/>
    <property type="match status" value="1"/>
</dbReference>
<dbReference type="InterPro" id="IPR036097">
    <property type="entry name" value="HisK_dim/P_sf"/>
</dbReference>
<keyword evidence="10" id="KW-0157">Chromophore</keyword>
<gene>
    <name evidence="15" type="ORF">KME07_01795</name>
</gene>
<dbReference type="GO" id="GO:0009584">
    <property type="term" value="P:detection of visible light"/>
    <property type="evidence" value="ECO:0007669"/>
    <property type="project" value="InterPro"/>
</dbReference>
<dbReference type="GO" id="GO:0000155">
    <property type="term" value="F:phosphorelay sensor kinase activity"/>
    <property type="evidence" value="ECO:0007669"/>
    <property type="project" value="InterPro"/>
</dbReference>
<dbReference type="Gene3D" id="3.30.565.10">
    <property type="entry name" value="Histidine kinase-like ATPase, C-terminal domain"/>
    <property type="match status" value="1"/>
</dbReference>
<evidence type="ECO:0000256" key="5">
    <source>
        <dbReference type="ARBA" id="ARBA00022543"/>
    </source>
</evidence>
<reference evidence="15" key="2">
    <citation type="journal article" date="2022" name="Microbiol. Resour. Announc.">
        <title>Metagenome Sequencing to Explore Phylogenomics of Terrestrial Cyanobacteria.</title>
        <authorList>
            <person name="Ward R.D."/>
            <person name="Stajich J.E."/>
            <person name="Johansen J.R."/>
            <person name="Huntemann M."/>
            <person name="Clum A."/>
            <person name="Foster B."/>
            <person name="Foster B."/>
            <person name="Roux S."/>
            <person name="Palaniappan K."/>
            <person name="Varghese N."/>
            <person name="Mukherjee S."/>
            <person name="Reddy T.B.K."/>
            <person name="Daum C."/>
            <person name="Copeland A."/>
            <person name="Chen I.A."/>
            <person name="Ivanova N.N."/>
            <person name="Kyrpides N.C."/>
            <person name="Shapiro N."/>
            <person name="Eloe-Fadrosh E.A."/>
            <person name="Pietrasiak N."/>
        </authorList>
    </citation>
    <scope>NUCLEOTIDE SEQUENCE</scope>
    <source>
        <strain evidence="15">GSE-TBD4-15B</strain>
    </source>
</reference>
<dbReference type="SMART" id="SM00388">
    <property type="entry name" value="HisKA"/>
    <property type="match status" value="1"/>
</dbReference>
<feature type="region of interest" description="Disordered" evidence="12">
    <location>
        <begin position="1"/>
        <end position="30"/>
    </location>
</feature>
<evidence type="ECO:0000259" key="13">
    <source>
        <dbReference type="PROSITE" id="PS50046"/>
    </source>
</evidence>
<keyword evidence="6" id="KW-0597">Phosphoprotein</keyword>
<keyword evidence="9" id="KW-0418">Kinase</keyword>
<dbReference type="SMART" id="SM00065">
    <property type="entry name" value="GAF"/>
    <property type="match status" value="1"/>
</dbReference>
<keyword evidence="7" id="KW-0716">Sensory transduction</keyword>
<name>A0A951P733_9CYAN</name>
<proteinExistence type="inferred from homology"/>
<evidence type="ECO:0000256" key="8">
    <source>
        <dbReference type="ARBA" id="ARBA00022679"/>
    </source>
</evidence>
<dbReference type="InterPro" id="IPR003661">
    <property type="entry name" value="HisK_dim/P_dom"/>
</dbReference>
<keyword evidence="11" id="KW-0675">Receptor</keyword>
<dbReference type="InterPro" id="IPR043150">
    <property type="entry name" value="Phytochrome_PHY_sf"/>
</dbReference>
<evidence type="ECO:0000256" key="7">
    <source>
        <dbReference type="ARBA" id="ARBA00022606"/>
    </source>
</evidence>
<evidence type="ECO:0000256" key="2">
    <source>
        <dbReference type="ARBA" id="ARBA00006402"/>
    </source>
</evidence>
<feature type="domain" description="Phytochrome chromophore attachment site" evidence="13">
    <location>
        <begin position="167"/>
        <end position="325"/>
    </location>
</feature>
<evidence type="ECO:0000256" key="4">
    <source>
        <dbReference type="ARBA" id="ARBA00012438"/>
    </source>
</evidence>
<dbReference type="Pfam" id="PF00512">
    <property type="entry name" value="HisKA"/>
    <property type="match status" value="1"/>
</dbReference>
<evidence type="ECO:0000313" key="15">
    <source>
        <dbReference type="EMBL" id="MBW4464156.1"/>
    </source>
</evidence>
<dbReference type="InterPro" id="IPR003594">
    <property type="entry name" value="HATPase_dom"/>
</dbReference>
<evidence type="ECO:0000313" key="16">
    <source>
        <dbReference type="Proteomes" id="UP000707356"/>
    </source>
</evidence>
<evidence type="ECO:0000256" key="9">
    <source>
        <dbReference type="ARBA" id="ARBA00022777"/>
    </source>
</evidence>
<dbReference type="InterPro" id="IPR052162">
    <property type="entry name" value="Sensor_kinase/Photoreceptor"/>
</dbReference>
<dbReference type="InterPro" id="IPR016132">
    <property type="entry name" value="Phyto_chromo_attachment"/>
</dbReference>
<organism evidence="15 16">
    <name type="scientific">Pegethrix bostrychoides GSE-TBD4-15B</name>
    <dbReference type="NCBI Taxonomy" id="2839662"/>
    <lineage>
        <taxon>Bacteria</taxon>
        <taxon>Bacillati</taxon>
        <taxon>Cyanobacteriota</taxon>
        <taxon>Cyanophyceae</taxon>
        <taxon>Oculatellales</taxon>
        <taxon>Oculatellaceae</taxon>
        <taxon>Pegethrix</taxon>
    </lineage>
</organism>
<evidence type="ECO:0000256" key="3">
    <source>
        <dbReference type="ARBA" id="ARBA00011738"/>
    </source>
</evidence>
<dbReference type="PRINTS" id="PR01033">
    <property type="entry name" value="PHYTOCHROME"/>
</dbReference>
<evidence type="ECO:0000256" key="6">
    <source>
        <dbReference type="ARBA" id="ARBA00022553"/>
    </source>
</evidence>
<dbReference type="InterPro" id="IPR029016">
    <property type="entry name" value="GAF-like_dom_sf"/>
</dbReference>
<keyword evidence="8" id="KW-0808">Transferase</keyword>
<dbReference type="Gene3D" id="3.30.450.270">
    <property type="match status" value="1"/>
</dbReference>
<comment type="subunit">
    <text evidence="3">Homodimer.</text>
</comment>
<dbReference type="Pfam" id="PF08446">
    <property type="entry name" value="PAS_2"/>
    <property type="match status" value="1"/>
</dbReference>
<dbReference type="SUPFAM" id="SSF55874">
    <property type="entry name" value="ATPase domain of HSP90 chaperone/DNA topoisomerase II/histidine kinase"/>
    <property type="match status" value="1"/>
</dbReference>
<feature type="domain" description="Histidine kinase" evidence="14">
    <location>
        <begin position="551"/>
        <end position="779"/>
    </location>
</feature>
<evidence type="ECO:0000256" key="12">
    <source>
        <dbReference type="SAM" id="MobiDB-lite"/>
    </source>
</evidence>
<sequence length="779" mass="87508">MTSSENAPSADVSHQSVSPSSLPMSEPLSLTNCDREPIHIPGSIQPHGVLLVMREADLTIVQVSRNVAQLLGRAPEELLNQPLETLLNTEQLATIAGCLSQDFERINPMQIVIEVGGQGSVFDGIIHRFEQSLILELEPNLSQRTADFFGFHRLVKGAINRLQQATTLEQMSQIIVQEVRQLTGFDRVMVYQFDAAGSGSVIAEDRRDDLTPYLGLHYPASDIPQQAKQLYRLNWLRLIPTVDYAAAELIPSVNPLTQQPTDLSLAGLRSVSPIHLEYLHNMGVGASMSISLIKEKQLWGLIACHHDCDRYVSYEIRTACEFLGQVMSLELISKETNQDLDYRIKLKSIQARFVEVISQCDSLLNRILNADANLLELVDAQGAAVFWDSQFHRIGHTPNIKQLEDLLMWVETQLDGNLLYTTALSQDYPTAEEYKSVASGMIVLAISRVNRNYILWFRPEEVQTVNWGGDPNKPVEVSDDGEARMSPRKSFALWQETVQARSLPWKACEVEAVLELRSAIVGIVLRQADELARLNLELERSNSELDSFAYIASHDLKEPLRGIHNYSSFLMEDYGDILNEDGVSKLQTLVRLTQRMEDLINSLLHFSRLGRVELALQRIDPNQLLKSVLEMLSISLENSQVEIRVPRSLPMVRCDRVQISEVFTNLISNAIRYNDRAQKWVEIGYLDPVESPLRPVDASEATADPMVTFYVRDNGIGIPERHLDTIFRIFKRLHAPTKYGGGTGAGLTIAKKIVERHGGILWVESTPGEGSTFYFTLKA</sequence>
<evidence type="ECO:0000256" key="11">
    <source>
        <dbReference type="ARBA" id="ARBA00023170"/>
    </source>
</evidence>
<comment type="similarity">
    <text evidence="2">In the N-terminal section; belongs to the phytochrome family.</text>
</comment>
<accession>A0A951P733</accession>
<dbReference type="SUPFAM" id="SSF47384">
    <property type="entry name" value="Homodimeric domain of signal transducing histidine kinase"/>
    <property type="match status" value="1"/>
</dbReference>
<dbReference type="GO" id="GO:0009881">
    <property type="term" value="F:photoreceptor activity"/>
    <property type="evidence" value="ECO:0007669"/>
    <property type="project" value="UniProtKB-KW"/>
</dbReference>
<dbReference type="CDD" id="cd00130">
    <property type="entry name" value="PAS"/>
    <property type="match status" value="1"/>
</dbReference>
<dbReference type="PANTHER" id="PTHR43304:SF1">
    <property type="entry name" value="PAC DOMAIN-CONTAINING PROTEIN"/>
    <property type="match status" value="1"/>
</dbReference>
<feature type="compositionally biased region" description="Low complexity" evidence="12">
    <location>
        <begin position="13"/>
        <end position="30"/>
    </location>
</feature>
<evidence type="ECO:0000259" key="14">
    <source>
        <dbReference type="PROSITE" id="PS50109"/>
    </source>
</evidence>
<dbReference type="InterPro" id="IPR005467">
    <property type="entry name" value="His_kinase_dom"/>
</dbReference>
<dbReference type="Pfam" id="PF00360">
    <property type="entry name" value="PHY"/>
    <property type="match status" value="1"/>
</dbReference>
<dbReference type="InterPro" id="IPR003018">
    <property type="entry name" value="GAF"/>
</dbReference>
<dbReference type="EMBL" id="JAHHHV010000006">
    <property type="protein sequence ID" value="MBW4464156.1"/>
    <property type="molecule type" value="Genomic_DNA"/>
</dbReference>
<dbReference type="Gene3D" id="1.10.287.130">
    <property type="match status" value="1"/>
</dbReference>
<dbReference type="InterPro" id="IPR035965">
    <property type="entry name" value="PAS-like_dom_sf"/>
</dbReference>
<dbReference type="EC" id="2.7.13.3" evidence="4"/>
<keyword evidence="5" id="KW-0600">Photoreceptor protein</keyword>
<dbReference type="Gene3D" id="3.30.450.20">
    <property type="entry name" value="PAS domain"/>
    <property type="match status" value="1"/>
</dbReference>
<evidence type="ECO:0000256" key="1">
    <source>
        <dbReference type="ARBA" id="ARBA00000085"/>
    </source>
</evidence>
<dbReference type="PANTHER" id="PTHR43304">
    <property type="entry name" value="PHYTOCHROME-LIKE PROTEIN CPH1"/>
    <property type="match status" value="1"/>
</dbReference>
<dbReference type="InterPro" id="IPR036890">
    <property type="entry name" value="HATPase_C_sf"/>
</dbReference>
<dbReference type="Proteomes" id="UP000707356">
    <property type="component" value="Unassembled WGS sequence"/>
</dbReference>
<dbReference type="InterPro" id="IPR000014">
    <property type="entry name" value="PAS"/>
</dbReference>
<dbReference type="InterPro" id="IPR001294">
    <property type="entry name" value="Phytochrome"/>
</dbReference>
<comment type="catalytic activity">
    <reaction evidence="1">
        <text>ATP + protein L-histidine = ADP + protein N-phospho-L-histidine.</text>
        <dbReference type="EC" id="2.7.13.3"/>
    </reaction>
</comment>
<protein>
    <recommendedName>
        <fullName evidence="4">histidine kinase</fullName>
        <ecNumber evidence="4">2.7.13.3</ecNumber>
    </recommendedName>
</protein>
<dbReference type="Gene3D" id="3.30.450.40">
    <property type="match status" value="1"/>
</dbReference>
<dbReference type="SUPFAM" id="SSF55781">
    <property type="entry name" value="GAF domain-like"/>
    <property type="match status" value="2"/>
</dbReference>
<dbReference type="GO" id="GO:0006355">
    <property type="term" value="P:regulation of DNA-templated transcription"/>
    <property type="evidence" value="ECO:0007669"/>
    <property type="project" value="InterPro"/>
</dbReference>
<dbReference type="AlphaFoldDB" id="A0A951P733"/>
<dbReference type="PROSITE" id="PS50046">
    <property type="entry name" value="PHYTOCHROME_2"/>
    <property type="match status" value="1"/>
</dbReference>
<evidence type="ECO:0000256" key="10">
    <source>
        <dbReference type="ARBA" id="ARBA00022991"/>
    </source>
</evidence>
<dbReference type="InterPro" id="IPR013654">
    <property type="entry name" value="PAS_2"/>
</dbReference>
<dbReference type="CDD" id="cd00082">
    <property type="entry name" value="HisKA"/>
    <property type="match status" value="1"/>
</dbReference>
<dbReference type="PROSITE" id="PS50109">
    <property type="entry name" value="HIS_KIN"/>
    <property type="match status" value="1"/>
</dbReference>
<reference evidence="15" key="1">
    <citation type="submission" date="2021-05" db="EMBL/GenBank/DDBJ databases">
        <authorList>
            <person name="Pietrasiak N."/>
            <person name="Ward R."/>
            <person name="Stajich J.E."/>
            <person name="Kurbessoian T."/>
        </authorList>
    </citation>
    <scope>NUCLEOTIDE SEQUENCE</scope>
    <source>
        <strain evidence="15">GSE-TBD4-15B</strain>
    </source>
</reference>
<dbReference type="Pfam" id="PF02518">
    <property type="entry name" value="HATPase_c"/>
    <property type="match status" value="1"/>
</dbReference>
<dbReference type="InterPro" id="IPR013515">
    <property type="entry name" value="Phytochrome_cen-reg"/>
</dbReference>
<dbReference type="SMART" id="SM00387">
    <property type="entry name" value="HATPase_c"/>
    <property type="match status" value="1"/>
</dbReference>
<dbReference type="FunFam" id="3.30.565.10:FF:000006">
    <property type="entry name" value="Sensor histidine kinase WalK"/>
    <property type="match status" value="1"/>
</dbReference>
<dbReference type="Pfam" id="PF01590">
    <property type="entry name" value="GAF"/>
    <property type="match status" value="1"/>
</dbReference>